<geneLocation type="chloroplast" evidence="2"/>
<sequence>MMVLSIYKEETIRMKGVCYLGNHICFGKYERLEPVWIRSMSSYKKQKKWRIQVGDDFENDSDSFQSKEFQKYIQKYINDTNRINAFLEKQISDLKDLIEELVEDGVIPSYSKTRALPCILLFLDFFLQDYMKVKNGLSSERRKEAKKEAERQAHSHPETGFLYSVKIPFFHLINMEYSDSNAKTDFRNSVQFLFSSLKNDPRRNRFVDSQISDLTLDRCLVESGLQDLIDYILRDSIDIDIFLEDDNFAKYYNFDEASTWREFLEFLRDGLFQYFDIYFDIFLEDDNSDEYSNSDKASNCPEFLRDSLFQFVDDFLQDFRKLKNLLLSEKEKYDKDEKKGNDWSDYEI</sequence>
<keyword evidence="2" id="KW-0150">Chloroplast</keyword>
<evidence type="ECO:0000256" key="1">
    <source>
        <dbReference type="SAM" id="Coils"/>
    </source>
</evidence>
<dbReference type="AlphaFoldDB" id="A0A8K1MXI3"/>
<keyword evidence="2" id="KW-0934">Plastid</keyword>
<organism evidence="2">
    <name type="scientific">Vaccinium corymbosum</name>
    <name type="common">Highbush blueberry</name>
    <dbReference type="NCBI Taxonomy" id="69266"/>
    <lineage>
        <taxon>Eukaryota</taxon>
        <taxon>Viridiplantae</taxon>
        <taxon>Streptophyta</taxon>
        <taxon>Embryophyta</taxon>
        <taxon>Tracheophyta</taxon>
        <taxon>Spermatophyta</taxon>
        <taxon>Magnoliopsida</taxon>
        <taxon>eudicotyledons</taxon>
        <taxon>Gunneridae</taxon>
        <taxon>Pentapetalae</taxon>
        <taxon>asterids</taxon>
        <taxon>Ericales</taxon>
        <taxon>Ericaceae</taxon>
        <taxon>Vaccinioideae</taxon>
        <taxon>Vaccinieae</taxon>
        <taxon>Vaccinium</taxon>
    </lineage>
</organism>
<accession>A0A8K1MXI3</accession>
<name>A0A8K1MXI3_VACCO</name>
<reference evidence="2" key="1">
    <citation type="submission" date="2021-06" db="EMBL/GenBank/DDBJ databases">
        <title>Complete chloroplast genome sequence and phylogenetic analysis of Vaccinium corymbosum.</title>
        <authorList>
            <person name="Niu J.Q."/>
            <person name="Miao X.R."/>
        </authorList>
    </citation>
    <scope>NUCLEOTIDE SEQUENCE</scope>
    <source>
        <tissue evidence="2">Leaves</tissue>
    </source>
</reference>
<feature type="coiled-coil region" evidence="1">
    <location>
        <begin position="77"/>
        <end position="104"/>
    </location>
</feature>
<dbReference type="EMBL" id="MZ328079">
    <property type="protein sequence ID" value="UCS09916.1"/>
    <property type="molecule type" value="Genomic_DNA"/>
</dbReference>
<proteinExistence type="predicted"/>
<gene>
    <name evidence="2" type="primary">ORF348</name>
</gene>
<evidence type="ECO:0000313" key="2">
    <source>
        <dbReference type="EMBL" id="UCS09916.1"/>
    </source>
</evidence>
<protein>
    <submittedName>
        <fullName evidence="2">Uncharacterized protein</fullName>
    </submittedName>
</protein>
<keyword evidence="1" id="KW-0175">Coiled coil</keyword>
<dbReference type="EMBL" id="MZ328079">
    <property type="protein sequence ID" value="UCS09940.1"/>
    <property type="molecule type" value="Genomic_DNA"/>
</dbReference>